<name>M3H526_9LEPT</name>
<gene>
    <name evidence="1" type="ORF">LEP1GSC188_4075</name>
</gene>
<proteinExistence type="predicted"/>
<dbReference type="AlphaFoldDB" id="M3H526"/>
<evidence type="ECO:0000313" key="1">
    <source>
        <dbReference type="EMBL" id="EMF84206.1"/>
    </source>
</evidence>
<reference evidence="1 2" key="1">
    <citation type="submission" date="2013-01" db="EMBL/GenBank/DDBJ databases">
        <authorList>
            <person name="Harkins D.M."/>
            <person name="Durkin A.S."/>
            <person name="Brinkac L.M."/>
            <person name="Haft D.H."/>
            <person name="Selengut J.D."/>
            <person name="Sanka R."/>
            <person name="DePew J."/>
            <person name="Purushe J."/>
            <person name="Tulsiani S.M."/>
            <person name="Graham G.C."/>
            <person name="Burns M.-A."/>
            <person name="Dohnt M.F."/>
            <person name="Smythe L.D."/>
            <person name="McKay D.B."/>
            <person name="Craig S.B."/>
            <person name="Vinetz J.M."/>
            <person name="Sutton G.G."/>
            <person name="Nierman W.C."/>
            <person name="Fouts D.E."/>
        </authorList>
    </citation>
    <scope>NUCLEOTIDE SEQUENCE [LARGE SCALE GENOMIC DNA]</scope>
    <source>
        <strain evidence="1 2">LT2116</strain>
    </source>
</reference>
<dbReference type="Proteomes" id="UP000011770">
    <property type="component" value="Unassembled WGS sequence"/>
</dbReference>
<accession>M3H526</accession>
<protein>
    <submittedName>
        <fullName evidence="1">Uncharacterized protein</fullName>
    </submittedName>
</protein>
<evidence type="ECO:0000313" key="2">
    <source>
        <dbReference type="Proteomes" id="UP000011770"/>
    </source>
</evidence>
<organism evidence="1 2">
    <name type="scientific">Leptospira weilii serovar Topaz str. LT2116</name>
    <dbReference type="NCBI Taxonomy" id="1088540"/>
    <lineage>
        <taxon>Bacteria</taxon>
        <taxon>Pseudomonadati</taxon>
        <taxon>Spirochaetota</taxon>
        <taxon>Spirochaetia</taxon>
        <taxon>Leptospirales</taxon>
        <taxon>Leptospiraceae</taxon>
        <taxon>Leptospira</taxon>
    </lineage>
</organism>
<dbReference type="EMBL" id="AHOR02000005">
    <property type="protein sequence ID" value="EMF84206.1"/>
    <property type="molecule type" value="Genomic_DNA"/>
</dbReference>
<comment type="caution">
    <text evidence="1">The sequence shown here is derived from an EMBL/GenBank/DDBJ whole genome shotgun (WGS) entry which is preliminary data.</text>
</comment>
<sequence length="77" mass="8952">MGVIRVVTGFSLANTNRLKNPSDFCEWKGKTNFTPEIESEFGESFSKTDRFWFRDQSLQCFEFIAEFFPTGKNRILG</sequence>